<dbReference type="Proteomes" id="UP000233551">
    <property type="component" value="Unassembled WGS sequence"/>
</dbReference>
<name>A0A2I0GNS8_PUNGR</name>
<feature type="signal peptide" evidence="1">
    <location>
        <begin position="1"/>
        <end position="24"/>
    </location>
</feature>
<accession>A0A2I0GNS8</accession>
<keyword evidence="3" id="KW-1185">Reference proteome</keyword>
<gene>
    <name evidence="2" type="ORF">CRG98_050172</name>
</gene>
<dbReference type="EMBL" id="PGOL01044803">
    <property type="protein sequence ID" value="PKH65236.1"/>
    <property type="molecule type" value="Genomic_DNA"/>
</dbReference>
<evidence type="ECO:0000256" key="1">
    <source>
        <dbReference type="SAM" id="SignalP"/>
    </source>
</evidence>
<protein>
    <recommendedName>
        <fullName evidence="4">Thaumatin-like protein</fullName>
    </recommendedName>
</protein>
<keyword evidence="1" id="KW-0732">Signal</keyword>
<evidence type="ECO:0000313" key="3">
    <source>
        <dbReference type="Proteomes" id="UP000233551"/>
    </source>
</evidence>
<proteinExistence type="predicted"/>
<comment type="caution">
    <text evidence="2">The sequence shown here is derived from an EMBL/GenBank/DDBJ whole genome shotgun (WGS) entry which is preliminary data.</text>
</comment>
<reference evidence="2 3" key="1">
    <citation type="submission" date="2017-11" db="EMBL/GenBank/DDBJ databases">
        <title>De-novo sequencing of pomegranate (Punica granatum L.) genome.</title>
        <authorList>
            <person name="Akparov Z."/>
            <person name="Amiraslanov A."/>
            <person name="Hajiyeva S."/>
            <person name="Abbasov M."/>
            <person name="Kaur K."/>
            <person name="Hamwieh A."/>
            <person name="Solovyev V."/>
            <person name="Salamov A."/>
            <person name="Braich B."/>
            <person name="Kosarev P."/>
            <person name="Mahmoud A."/>
            <person name="Hajiyev E."/>
            <person name="Babayeva S."/>
            <person name="Izzatullayeva V."/>
            <person name="Mammadov A."/>
            <person name="Mammadov A."/>
            <person name="Sharifova S."/>
            <person name="Ojaghi J."/>
            <person name="Eynullazada K."/>
            <person name="Bayramov B."/>
            <person name="Abdulazimova A."/>
            <person name="Shahmuradov I."/>
        </authorList>
    </citation>
    <scope>NUCLEOTIDE SEQUENCE [LARGE SCALE GENOMIC DNA]</scope>
    <source>
        <strain evidence="3">cv. AG2017</strain>
        <tissue evidence="2">Leaf</tissue>
    </source>
</reference>
<sequence>MGFLRTVSLATLLVFTLSVGSIDGATLNVKNNCPNTVWAAAAPGGGKRLDRDWPVYMPCWYQRYWVVFCP</sequence>
<evidence type="ECO:0000313" key="2">
    <source>
        <dbReference type="EMBL" id="PKH65236.1"/>
    </source>
</evidence>
<organism evidence="2 3">
    <name type="scientific">Punica granatum</name>
    <name type="common">Pomegranate</name>
    <dbReference type="NCBI Taxonomy" id="22663"/>
    <lineage>
        <taxon>Eukaryota</taxon>
        <taxon>Viridiplantae</taxon>
        <taxon>Streptophyta</taxon>
        <taxon>Embryophyta</taxon>
        <taxon>Tracheophyta</taxon>
        <taxon>Spermatophyta</taxon>
        <taxon>Magnoliopsida</taxon>
        <taxon>eudicotyledons</taxon>
        <taxon>Gunneridae</taxon>
        <taxon>Pentapetalae</taxon>
        <taxon>rosids</taxon>
        <taxon>malvids</taxon>
        <taxon>Myrtales</taxon>
        <taxon>Lythraceae</taxon>
        <taxon>Punica</taxon>
    </lineage>
</organism>
<evidence type="ECO:0008006" key="4">
    <source>
        <dbReference type="Google" id="ProtNLM"/>
    </source>
</evidence>
<feature type="chain" id="PRO_5014198780" description="Thaumatin-like protein" evidence="1">
    <location>
        <begin position="25"/>
        <end position="70"/>
    </location>
</feature>
<dbReference type="AlphaFoldDB" id="A0A2I0GNS8"/>